<organism evidence="1 2">
    <name type="scientific">Trichophyton verrucosum (strain HKI 0517)</name>
    <dbReference type="NCBI Taxonomy" id="663202"/>
    <lineage>
        <taxon>Eukaryota</taxon>
        <taxon>Fungi</taxon>
        <taxon>Dikarya</taxon>
        <taxon>Ascomycota</taxon>
        <taxon>Pezizomycotina</taxon>
        <taxon>Eurotiomycetes</taxon>
        <taxon>Eurotiomycetidae</taxon>
        <taxon>Onygenales</taxon>
        <taxon>Arthrodermataceae</taxon>
        <taxon>Trichophyton</taxon>
    </lineage>
</organism>
<keyword evidence="2" id="KW-1185">Reference proteome</keyword>
<accession>D4D898</accession>
<evidence type="ECO:0000313" key="2">
    <source>
        <dbReference type="Proteomes" id="UP000008383"/>
    </source>
</evidence>
<dbReference type="Proteomes" id="UP000008383">
    <property type="component" value="Unassembled WGS sequence"/>
</dbReference>
<dbReference type="EMBL" id="ACYE01000172">
    <property type="protein sequence ID" value="EFE41917.1"/>
    <property type="molecule type" value="Genomic_DNA"/>
</dbReference>
<dbReference type="KEGG" id="tve:TRV_03334"/>
<protein>
    <submittedName>
        <fullName evidence="1">Uncharacterized protein</fullName>
    </submittedName>
</protein>
<dbReference type="HOGENOM" id="CLU_1866584_0_0_1"/>
<comment type="caution">
    <text evidence="1">The sequence shown here is derived from an EMBL/GenBank/DDBJ whole genome shotgun (WGS) entry which is preliminary data.</text>
</comment>
<proteinExistence type="predicted"/>
<evidence type="ECO:0000313" key="1">
    <source>
        <dbReference type="EMBL" id="EFE41917.1"/>
    </source>
</evidence>
<sequence>MTKFVGRCLSLLRKKEGSGGCGSLNHALKYSFQTWCQAGALHEDKCPSRAAFCSDSLLSGSGGINTFVARYRKEYQTTDGVRKLGDQLNNLQIALFDALSGLFGYKEIAKKYGHEAIKACKACIMPLSLQPPHTNAS</sequence>
<dbReference type="GeneID" id="9581112"/>
<name>D4D898_TRIVH</name>
<dbReference type="AlphaFoldDB" id="D4D898"/>
<reference evidence="2" key="1">
    <citation type="journal article" date="2011" name="Genome Biol.">
        <title>Comparative and functional genomics provide insights into the pathogenicity of dermatophytic fungi.</title>
        <authorList>
            <person name="Burmester A."/>
            <person name="Shelest E."/>
            <person name="Gloeckner G."/>
            <person name="Heddergott C."/>
            <person name="Schindler S."/>
            <person name="Staib P."/>
            <person name="Heidel A."/>
            <person name="Felder M."/>
            <person name="Petzold A."/>
            <person name="Szafranski K."/>
            <person name="Feuermann M."/>
            <person name="Pedruzzi I."/>
            <person name="Priebe S."/>
            <person name="Groth M."/>
            <person name="Winkler R."/>
            <person name="Li W."/>
            <person name="Kniemeyer O."/>
            <person name="Schroeckh V."/>
            <person name="Hertweck C."/>
            <person name="Hube B."/>
            <person name="White T.C."/>
            <person name="Platzer M."/>
            <person name="Guthke R."/>
            <person name="Heitman J."/>
            <person name="Woestemeyer J."/>
            <person name="Zipfel P.F."/>
            <person name="Monod M."/>
            <person name="Brakhage A.A."/>
        </authorList>
    </citation>
    <scope>NUCLEOTIDE SEQUENCE [LARGE SCALE GENOMIC DNA]</scope>
    <source>
        <strain evidence="2">HKI 0517</strain>
    </source>
</reference>
<gene>
    <name evidence="1" type="ORF">TRV_03334</name>
</gene>
<dbReference type="RefSeq" id="XP_003022535.1">
    <property type="nucleotide sequence ID" value="XM_003022489.1"/>
</dbReference>